<dbReference type="AlphaFoldDB" id="A0AA38UMG2"/>
<dbReference type="Proteomes" id="UP001163850">
    <property type="component" value="Unassembled WGS sequence"/>
</dbReference>
<evidence type="ECO:0000313" key="2">
    <source>
        <dbReference type="EMBL" id="KAJ3979837.1"/>
    </source>
</evidence>
<protein>
    <submittedName>
        <fullName evidence="2">Uncharacterized protein</fullName>
    </submittedName>
</protein>
<feature type="signal peptide" evidence="1">
    <location>
        <begin position="1"/>
        <end position="18"/>
    </location>
</feature>
<organism evidence="2 3">
    <name type="scientific">Lentinula detonsa</name>
    <dbReference type="NCBI Taxonomy" id="2804962"/>
    <lineage>
        <taxon>Eukaryota</taxon>
        <taxon>Fungi</taxon>
        <taxon>Dikarya</taxon>
        <taxon>Basidiomycota</taxon>
        <taxon>Agaricomycotina</taxon>
        <taxon>Agaricomycetes</taxon>
        <taxon>Agaricomycetidae</taxon>
        <taxon>Agaricales</taxon>
        <taxon>Marasmiineae</taxon>
        <taxon>Omphalotaceae</taxon>
        <taxon>Lentinula</taxon>
    </lineage>
</organism>
<name>A0AA38UMG2_9AGAR</name>
<comment type="caution">
    <text evidence="2">The sequence shown here is derived from an EMBL/GenBank/DDBJ whole genome shotgun (WGS) entry which is preliminary data.</text>
</comment>
<dbReference type="EMBL" id="MU802262">
    <property type="protein sequence ID" value="KAJ3979837.1"/>
    <property type="molecule type" value="Genomic_DNA"/>
</dbReference>
<accession>A0AA38UMG2</accession>
<reference evidence="2" key="1">
    <citation type="submission" date="2022-08" db="EMBL/GenBank/DDBJ databases">
        <authorList>
            <consortium name="DOE Joint Genome Institute"/>
            <person name="Min B."/>
            <person name="Riley R."/>
            <person name="Sierra-Patev S."/>
            <person name="Naranjo-Ortiz M."/>
            <person name="Looney B."/>
            <person name="Konkel Z."/>
            <person name="Slot J.C."/>
            <person name="Sakamoto Y."/>
            <person name="Steenwyk J.L."/>
            <person name="Rokas A."/>
            <person name="Carro J."/>
            <person name="Camarero S."/>
            <person name="Ferreira P."/>
            <person name="Molpeceres G."/>
            <person name="Ruiz-Duenas F.J."/>
            <person name="Serrano A."/>
            <person name="Henrissat B."/>
            <person name="Drula E."/>
            <person name="Hughes K.W."/>
            <person name="Mata J.L."/>
            <person name="Ishikawa N.K."/>
            <person name="Vargas-Isla R."/>
            <person name="Ushijima S."/>
            <person name="Smith C.A."/>
            <person name="Ahrendt S."/>
            <person name="Andreopoulos W."/>
            <person name="He G."/>
            <person name="Labutti K."/>
            <person name="Lipzen A."/>
            <person name="Ng V."/>
            <person name="Sandor L."/>
            <person name="Barry K."/>
            <person name="Martinez A.T."/>
            <person name="Xiao Y."/>
            <person name="Gibbons J.G."/>
            <person name="Terashima K."/>
            <person name="Hibbett D.S."/>
            <person name="Grigoriev I.V."/>
        </authorList>
    </citation>
    <scope>NUCLEOTIDE SEQUENCE</scope>
    <source>
        <strain evidence="2">TFB7829</strain>
    </source>
</reference>
<feature type="chain" id="PRO_5041323866" evidence="1">
    <location>
        <begin position="19"/>
        <end position="154"/>
    </location>
</feature>
<evidence type="ECO:0000256" key="1">
    <source>
        <dbReference type="SAM" id="SignalP"/>
    </source>
</evidence>
<proteinExistence type="predicted"/>
<evidence type="ECO:0000313" key="3">
    <source>
        <dbReference type="Proteomes" id="UP001163850"/>
    </source>
</evidence>
<gene>
    <name evidence="2" type="ORF">F5890DRAFT_1544799</name>
</gene>
<keyword evidence="1" id="KW-0732">Signal</keyword>
<sequence length="154" mass="16921">MHSNSVYFILGLVSAGFAMPFHTSTPHFELARANFEPKLEVTISFKKKCEGKPLRNAPPTGEIFFSSGEAERLAGIPLSVYTRAYTAVQSLVPHEDSSLVLLIGFKNKYNEKTCGAKEAFEVFVYNIVACPKGCWFMISESGAVVPGSIEYLSD</sequence>